<sequence length="54" mass="6516">MNYGMSLGCLYRGTIKFGFARRMYQRQFIIHMKAIMTFWSYHLGCQMLDLLFKP</sequence>
<protein>
    <submittedName>
        <fullName evidence="1">Uncharacterized protein</fullName>
    </submittedName>
</protein>
<reference evidence="1" key="2">
    <citation type="submission" date="2019-01" db="UniProtKB">
        <authorList>
            <consortium name="EnsemblPlants"/>
        </authorList>
    </citation>
    <scope>IDENTIFICATION</scope>
    <source>
        <strain evidence="1">cv. Heinz 1706</strain>
    </source>
</reference>
<keyword evidence="2" id="KW-1185">Reference proteome</keyword>
<proteinExistence type="predicted"/>
<reference evidence="1" key="1">
    <citation type="journal article" date="2012" name="Nature">
        <title>The tomato genome sequence provides insights into fleshy fruit evolution.</title>
        <authorList>
            <consortium name="Tomato Genome Consortium"/>
        </authorList>
    </citation>
    <scope>NUCLEOTIDE SEQUENCE [LARGE SCALE GENOMIC DNA]</scope>
    <source>
        <strain evidence="1">cv. Heinz 1706</strain>
    </source>
</reference>
<dbReference type="Gramene" id="Solyc04g018067.1.1">
    <property type="protein sequence ID" value="Solyc04g018067.1.1"/>
    <property type="gene ID" value="Solyc04g018067.1"/>
</dbReference>
<evidence type="ECO:0000313" key="2">
    <source>
        <dbReference type="Proteomes" id="UP000004994"/>
    </source>
</evidence>
<accession>A0A3Q7G127</accession>
<evidence type="ECO:0000313" key="1">
    <source>
        <dbReference type="EnsemblPlants" id="Solyc04g018067.1.1"/>
    </source>
</evidence>
<dbReference type="EnsemblPlants" id="Solyc04g018067.1.1">
    <property type="protein sequence ID" value="Solyc04g018067.1.1"/>
    <property type="gene ID" value="Solyc04g018067.1"/>
</dbReference>
<dbReference type="AlphaFoldDB" id="A0A3Q7G127"/>
<dbReference type="InParanoid" id="A0A3Q7G127"/>
<dbReference type="Proteomes" id="UP000004994">
    <property type="component" value="Chromosome 4"/>
</dbReference>
<organism evidence="1">
    <name type="scientific">Solanum lycopersicum</name>
    <name type="common">Tomato</name>
    <name type="synonym">Lycopersicon esculentum</name>
    <dbReference type="NCBI Taxonomy" id="4081"/>
    <lineage>
        <taxon>Eukaryota</taxon>
        <taxon>Viridiplantae</taxon>
        <taxon>Streptophyta</taxon>
        <taxon>Embryophyta</taxon>
        <taxon>Tracheophyta</taxon>
        <taxon>Spermatophyta</taxon>
        <taxon>Magnoliopsida</taxon>
        <taxon>eudicotyledons</taxon>
        <taxon>Gunneridae</taxon>
        <taxon>Pentapetalae</taxon>
        <taxon>asterids</taxon>
        <taxon>lamiids</taxon>
        <taxon>Solanales</taxon>
        <taxon>Solanaceae</taxon>
        <taxon>Solanoideae</taxon>
        <taxon>Solaneae</taxon>
        <taxon>Solanum</taxon>
        <taxon>Solanum subgen. Lycopersicon</taxon>
    </lineage>
</organism>
<name>A0A3Q7G127_SOLLC</name>